<organism evidence="3">
    <name type="scientific">uncultured Rubrobacteraceae bacterium</name>
    <dbReference type="NCBI Taxonomy" id="349277"/>
    <lineage>
        <taxon>Bacteria</taxon>
        <taxon>Bacillati</taxon>
        <taxon>Actinomycetota</taxon>
        <taxon>Rubrobacteria</taxon>
        <taxon>Rubrobacterales</taxon>
        <taxon>Rubrobacteraceae</taxon>
        <taxon>environmental samples</taxon>
    </lineage>
</organism>
<evidence type="ECO:0000256" key="2">
    <source>
        <dbReference type="ARBA" id="ARBA00023002"/>
    </source>
</evidence>
<accession>A0A6J4R8I1</accession>
<dbReference type="PANTHER" id="PTHR43943">
    <property type="entry name" value="DEHYDROGENASE/REDUCTASE (SDR FAMILY) MEMBER 4"/>
    <property type="match status" value="1"/>
</dbReference>
<keyword evidence="2 3" id="KW-0560">Oxidoreductase</keyword>
<dbReference type="EC" id="1.1.1.100" evidence="3"/>
<dbReference type="InterPro" id="IPR002347">
    <property type="entry name" value="SDR_fam"/>
</dbReference>
<dbReference type="InterPro" id="IPR036291">
    <property type="entry name" value="NAD(P)-bd_dom_sf"/>
</dbReference>
<dbReference type="EMBL" id="CADCVI010000091">
    <property type="protein sequence ID" value="CAA9465880.1"/>
    <property type="molecule type" value="Genomic_DNA"/>
</dbReference>
<sequence length="256" mass="26258">MDLGLEGKLFLVGGASRGLGRAVAEQLLLEGARVILVSRDESTLSETARELGGEAHPLAADLSDPRGVGTIAETISGMGGELGGVLVNSGGPPFGRALELEDDRWLAAFGSLIGGPIRLLRALVPLMGDGASVLFVTSSSVRQPIPNLDASNVLRPGVAALAKCLARELAPRVRVNSLAPGRIDTERSRSLDSSNAEALGISPGEARARASEAVPMGRYGEPEEFGRAAAFLLSPAASYINGVSLQVDGGSVSALP</sequence>
<comment type="similarity">
    <text evidence="1">Belongs to the short-chain dehydrogenases/reductases (SDR) family.</text>
</comment>
<evidence type="ECO:0000256" key="1">
    <source>
        <dbReference type="ARBA" id="ARBA00006484"/>
    </source>
</evidence>
<reference evidence="3" key="1">
    <citation type="submission" date="2020-02" db="EMBL/GenBank/DDBJ databases">
        <authorList>
            <person name="Meier V. D."/>
        </authorList>
    </citation>
    <scope>NUCLEOTIDE SEQUENCE</scope>
    <source>
        <strain evidence="3">AVDCRST_MAG25</strain>
    </source>
</reference>
<dbReference type="GO" id="GO:0004316">
    <property type="term" value="F:3-oxoacyl-[acyl-carrier-protein] reductase (NADPH) activity"/>
    <property type="evidence" value="ECO:0007669"/>
    <property type="project" value="UniProtKB-EC"/>
</dbReference>
<dbReference type="PRINTS" id="PR00081">
    <property type="entry name" value="GDHRDH"/>
</dbReference>
<dbReference type="Gene3D" id="3.40.50.720">
    <property type="entry name" value="NAD(P)-binding Rossmann-like Domain"/>
    <property type="match status" value="1"/>
</dbReference>
<dbReference type="Pfam" id="PF13561">
    <property type="entry name" value="adh_short_C2"/>
    <property type="match status" value="1"/>
</dbReference>
<dbReference type="SUPFAM" id="SSF51735">
    <property type="entry name" value="NAD(P)-binding Rossmann-fold domains"/>
    <property type="match status" value="1"/>
</dbReference>
<evidence type="ECO:0000313" key="3">
    <source>
        <dbReference type="EMBL" id="CAA9465880.1"/>
    </source>
</evidence>
<name>A0A6J4R8I1_9ACTN</name>
<proteinExistence type="inferred from homology"/>
<dbReference type="PANTHER" id="PTHR43943:SF17">
    <property type="entry name" value="3-PHENYLPROPIONATE-DIHYDRODIOL_CINNAMIC ACID-DIHYDRODIOL DEHYDROGENASE"/>
    <property type="match status" value="1"/>
</dbReference>
<protein>
    <submittedName>
        <fullName evidence="3">3-oxoacyl-[acyl-carrier protein] reductase</fullName>
        <ecNumber evidence="3">1.1.1.100</ecNumber>
    </submittedName>
</protein>
<gene>
    <name evidence="3" type="ORF">AVDCRST_MAG25-1518</name>
</gene>
<dbReference type="AlphaFoldDB" id="A0A6J4R8I1"/>